<evidence type="ECO:0000313" key="4">
    <source>
        <dbReference type="Proteomes" id="UP001595528"/>
    </source>
</evidence>
<evidence type="ECO:0000259" key="2">
    <source>
        <dbReference type="Pfam" id="PF22725"/>
    </source>
</evidence>
<dbReference type="InterPro" id="IPR036291">
    <property type="entry name" value="NAD(P)-bd_dom_sf"/>
</dbReference>
<feature type="domain" description="GFO/IDH/MocA-like oxidoreductase" evidence="2">
    <location>
        <begin position="165"/>
        <end position="241"/>
    </location>
</feature>
<dbReference type="RefSeq" id="WP_379904286.1">
    <property type="nucleotide sequence ID" value="NZ_JBHRTR010000034.1"/>
</dbReference>
<organism evidence="3 4">
    <name type="scientific">Marinibaculum pumilum</name>
    <dbReference type="NCBI Taxonomy" id="1766165"/>
    <lineage>
        <taxon>Bacteria</taxon>
        <taxon>Pseudomonadati</taxon>
        <taxon>Pseudomonadota</taxon>
        <taxon>Alphaproteobacteria</taxon>
        <taxon>Rhodospirillales</taxon>
        <taxon>Rhodospirillaceae</taxon>
        <taxon>Marinibaculum</taxon>
    </lineage>
</organism>
<sequence>MTEAELTDRRSPEPHGHRPVRMAVIGVGHFGRFHAQKLAASPYAALACVYDTDPARAAAVAQECDTRAAASLDEALSQAEAVSIAVPTRRHAAVATAALEAGRHVLIEKPITETPAEAQALIDLAARSGRVLQVGHLIRFAAPIARLRAEISQALYVECVRIAPWTARGTDVNVILDLMIHDLDLVLSIVPAPIADIDAVGTPVLSEREDIANARVKFADGCVATITASRVSMKTERKLRVFEADRYTSIDFGARQVRRVRRTGAVSKGGIPDLDVSFDDFAETDLLAEELSAFLAAVRGERPPEVTGREGLRALEAAIAVNESLRRHAAFVAERTGLVPGTTNRVSA</sequence>
<dbReference type="Proteomes" id="UP001595528">
    <property type="component" value="Unassembled WGS sequence"/>
</dbReference>
<protein>
    <submittedName>
        <fullName evidence="3">Gfo/Idh/MocA family protein</fullName>
    </submittedName>
</protein>
<dbReference type="InterPro" id="IPR051450">
    <property type="entry name" value="Gfo/Idh/MocA_Oxidoreductases"/>
</dbReference>
<feature type="domain" description="Gfo/Idh/MocA-like oxidoreductase N-terminal" evidence="1">
    <location>
        <begin position="20"/>
        <end position="136"/>
    </location>
</feature>
<dbReference type="Pfam" id="PF22725">
    <property type="entry name" value="GFO_IDH_MocA_C3"/>
    <property type="match status" value="1"/>
</dbReference>
<gene>
    <name evidence="3" type="ORF">ACFOGJ_21155</name>
</gene>
<dbReference type="InterPro" id="IPR055170">
    <property type="entry name" value="GFO_IDH_MocA-like_dom"/>
</dbReference>
<evidence type="ECO:0000313" key="3">
    <source>
        <dbReference type="EMBL" id="MFC3229771.1"/>
    </source>
</evidence>
<dbReference type="SUPFAM" id="SSF55347">
    <property type="entry name" value="Glyceraldehyde-3-phosphate dehydrogenase-like, C-terminal domain"/>
    <property type="match status" value="1"/>
</dbReference>
<dbReference type="Pfam" id="PF01408">
    <property type="entry name" value="GFO_IDH_MocA"/>
    <property type="match status" value="1"/>
</dbReference>
<reference evidence="4" key="1">
    <citation type="journal article" date="2019" name="Int. J. Syst. Evol. Microbiol.">
        <title>The Global Catalogue of Microorganisms (GCM) 10K type strain sequencing project: providing services to taxonomists for standard genome sequencing and annotation.</title>
        <authorList>
            <consortium name="The Broad Institute Genomics Platform"/>
            <consortium name="The Broad Institute Genome Sequencing Center for Infectious Disease"/>
            <person name="Wu L."/>
            <person name="Ma J."/>
        </authorList>
    </citation>
    <scope>NUCLEOTIDE SEQUENCE [LARGE SCALE GENOMIC DNA]</scope>
    <source>
        <strain evidence="4">KCTC 42964</strain>
    </source>
</reference>
<evidence type="ECO:0000259" key="1">
    <source>
        <dbReference type="Pfam" id="PF01408"/>
    </source>
</evidence>
<dbReference type="Gene3D" id="3.30.360.10">
    <property type="entry name" value="Dihydrodipicolinate Reductase, domain 2"/>
    <property type="match status" value="1"/>
</dbReference>
<keyword evidence="4" id="KW-1185">Reference proteome</keyword>
<accession>A0ABV7L542</accession>
<dbReference type="PANTHER" id="PTHR43377">
    <property type="entry name" value="BILIVERDIN REDUCTASE A"/>
    <property type="match status" value="1"/>
</dbReference>
<dbReference type="EMBL" id="JBHRTR010000034">
    <property type="protein sequence ID" value="MFC3229771.1"/>
    <property type="molecule type" value="Genomic_DNA"/>
</dbReference>
<comment type="caution">
    <text evidence="3">The sequence shown here is derived from an EMBL/GenBank/DDBJ whole genome shotgun (WGS) entry which is preliminary data.</text>
</comment>
<name>A0ABV7L542_9PROT</name>
<dbReference type="Gene3D" id="3.40.50.720">
    <property type="entry name" value="NAD(P)-binding Rossmann-like Domain"/>
    <property type="match status" value="1"/>
</dbReference>
<dbReference type="SUPFAM" id="SSF51735">
    <property type="entry name" value="NAD(P)-binding Rossmann-fold domains"/>
    <property type="match status" value="1"/>
</dbReference>
<dbReference type="InterPro" id="IPR000683">
    <property type="entry name" value="Gfo/Idh/MocA-like_OxRdtase_N"/>
</dbReference>
<proteinExistence type="predicted"/>
<dbReference type="PANTHER" id="PTHR43377:SF1">
    <property type="entry name" value="BILIVERDIN REDUCTASE A"/>
    <property type="match status" value="1"/>
</dbReference>